<organism evidence="1 2">
    <name type="scientific">Tenacibaculum holothuriorum</name>
    <dbReference type="NCBI Taxonomy" id="1635173"/>
    <lineage>
        <taxon>Bacteria</taxon>
        <taxon>Pseudomonadati</taxon>
        <taxon>Bacteroidota</taxon>
        <taxon>Flavobacteriia</taxon>
        <taxon>Flavobacteriales</taxon>
        <taxon>Flavobacteriaceae</taxon>
        <taxon>Tenacibaculum</taxon>
    </lineage>
</organism>
<dbReference type="InParanoid" id="A0A1Y2PBZ1"/>
<dbReference type="AlphaFoldDB" id="A0A1Y2PBZ1"/>
<dbReference type="Proteomes" id="UP000194221">
    <property type="component" value="Unassembled WGS sequence"/>
</dbReference>
<reference evidence="1 2" key="1">
    <citation type="submission" date="2015-03" db="EMBL/GenBank/DDBJ databases">
        <title>Genome sequence of Tenacibaculum sp. S2-2, isolated from intestinal microbiota of sea cucumber, Apostichopus japonicas.</title>
        <authorList>
            <person name="Shao Z."/>
            <person name="Wang L."/>
            <person name="Li X."/>
        </authorList>
    </citation>
    <scope>NUCLEOTIDE SEQUENCE [LARGE SCALE GENOMIC DNA]</scope>
    <source>
        <strain evidence="1 2">S2-2</strain>
    </source>
</reference>
<proteinExistence type="predicted"/>
<protein>
    <recommendedName>
        <fullName evidence="3">Cytochrome C Planctomycete-type domain-containing protein</fullName>
    </recommendedName>
</protein>
<accession>A0A1Y2PBZ1</accession>
<sequence>MPVPDTVDPTPPGEAKVTYEKDVKDIIFNNCLTCHSTVNPRAGLILVNYNQVKNSAQNGNLIARMNDAANPMPPNGKLVQSSLTLIDKWKADGFLEN</sequence>
<gene>
    <name evidence="1" type="ORF">WH52_11255</name>
</gene>
<comment type="caution">
    <text evidence="1">The sequence shown here is derived from an EMBL/GenBank/DDBJ whole genome shotgun (WGS) entry which is preliminary data.</text>
</comment>
<keyword evidence="2" id="KW-1185">Reference proteome</keyword>
<evidence type="ECO:0000313" key="2">
    <source>
        <dbReference type="Proteomes" id="UP000194221"/>
    </source>
</evidence>
<evidence type="ECO:0008006" key="3">
    <source>
        <dbReference type="Google" id="ProtNLM"/>
    </source>
</evidence>
<evidence type="ECO:0000313" key="1">
    <source>
        <dbReference type="EMBL" id="OSY87521.1"/>
    </source>
</evidence>
<name>A0A1Y2PBZ1_9FLAO</name>
<dbReference type="EMBL" id="LAPZ01000011">
    <property type="protein sequence ID" value="OSY87521.1"/>
    <property type="molecule type" value="Genomic_DNA"/>
</dbReference>
<dbReference type="STRING" id="1635173.WH52_11255"/>